<dbReference type="PRINTS" id="PR01607">
    <property type="entry name" value="APYRASEFAMLY"/>
</dbReference>
<dbReference type="Gene3D" id="3.90.780.10">
    <property type="entry name" value="5'-Nucleotidase, C-terminal domain"/>
    <property type="match status" value="1"/>
</dbReference>
<dbReference type="STRING" id="526222.Desal_1728"/>
<dbReference type="PANTHER" id="PTHR11575:SF24">
    <property type="entry name" value="5'-NUCLEOTIDASE"/>
    <property type="match status" value="1"/>
</dbReference>
<dbReference type="InterPro" id="IPR006146">
    <property type="entry name" value="5'-Nucleotdase_CS"/>
</dbReference>
<evidence type="ECO:0000313" key="3">
    <source>
        <dbReference type="EMBL" id="ACS79790.1"/>
    </source>
</evidence>
<reference evidence="3 4" key="1">
    <citation type="submission" date="2009-06" db="EMBL/GenBank/DDBJ databases">
        <title>Complete sequence of Desulfovibrio salexigens DSM 2638.</title>
        <authorList>
            <consortium name="US DOE Joint Genome Institute"/>
            <person name="Lucas S."/>
            <person name="Copeland A."/>
            <person name="Lapidus A."/>
            <person name="Glavina del Rio T."/>
            <person name="Tice H."/>
            <person name="Bruce D."/>
            <person name="Goodwin L."/>
            <person name="Pitluck S."/>
            <person name="Munk A.C."/>
            <person name="Brettin T."/>
            <person name="Detter J.C."/>
            <person name="Han C."/>
            <person name="Tapia R."/>
            <person name="Larimer F."/>
            <person name="Land M."/>
            <person name="Hauser L."/>
            <person name="Kyrpides N."/>
            <person name="Anderson I."/>
            <person name="Wall J.D."/>
            <person name="Arkin A.P."/>
            <person name="Dehal P."/>
            <person name="Chivian D."/>
            <person name="Giles B."/>
            <person name="Hazen T.C."/>
        </authorList>
    </citation>
    <scope>NUCLEOTIDE SEQUENCE [LARGE SCALE GENOMIC DNA]</scope>
    <source>
        <strain evidence="4">ATCC 14822 / DSM 2638 / NCIMB 8403 / VKM B-1763</strain>
    </source>
</reference>
<dbReference type="Proteomes" id="UP000002601">
    <property type="component" value="Chromosome"/>
</dbReference>
<organism evidence="3 4">
    <name type="scientific">Maridesulfovibrio salexigens (strain ATCC 14822 / DSM 2638 / NCIMB 8403 / VKM B-1763)</name>
    <name type="common">Desulfovibrio salexigens</name>
    <dbReference type="NCBI Taxonomy" id="526222"/>
    <lineage>
        <taxon>Bacteria</taxon>
        <taxon>Pseudomonadati</taxon>
        <taxon>Thermodesulfobacteriota</taxon>
        <taxon>Desulfovibrionia</taxon>
        <taxon>Desulfovibrionales</taxon>
        <taxon>Desulfovibrionaceae</taxon>
        <taxon>Maridesulfovibrio</taxon>
    </lineage>
</organism>
<dbReference type="EMBL" id="CP001649">
    <property type="protein sequence ID" value="ACS79790.1"/>
    <property type="molecule type" value="Genomic_DNA"/>
</dbReference>
<dbReference type="InterPro" id="IPR029052">
    <property type="entry name" value="Metallo-depent_PP-like"/>
</dbReference>
<dbReference type="SUPFAM" id="SSF55816">
    <property type="entry name" value="5'-nucleotidase (syn. UDP-sugar hydrolase), C-terminal domain"/>
    <property type="match status" value="1"/>
</dbReference>
<dbReference type="InterPro" id="IPR006179">
    <property type="entry name" value="5_nucleotidase/apyrase"/>
</dbReference>
<evidence type="ECO:0000259" key="2">
    <source>
        <dbReference type="Pfam" id="PF02872"/>
    </source>
</evidence>
<dbReference type="Gene3D" id="3.60.21.10">
    <property type="match status" value="1"/>
</dbReference>
<name>C6BTL0_MARSD</name>
<dbReference type="Pfam" id="PF02872">
    <property type="entry name" value="5_nucleotid_C"/>
    <property type="match status" value="1"/>
</dbReference>
<keyword evidence="1" id="KW-0378">Hydrolase</keyword>
<feature type="domain" description="5'-Nucleotidase C-terminal" evidence="2">
    <location>
        <begin position="332"/>
        <end position="498"/>
    </location>
</feature>
<dbReference type="GO" id="GO:0046872">
    <property type="term" value="F:metal ion binding"/>
    <property type="evidence" value="ECO:0007669"/>
    <property type="project" value="InterPro"/>
</dbReference>
<dbReference type="eggNOG" id="COG0737">
    <property type="taxonomic scope" value="Bacteria"/>
</dbReference>
<dbReference type="AlphaFoldDB" id="C6BTL0"/>
<accession>C6BTL0</accession>
<dbReference type="InterPro" id="IPR036907">
    <property type="entry name" value="5'-Nucleotdase_C_sf"/>
</dbReference>
<dbReference type="PROSITE" id="PS00786">
    <property type="entry name" value="5_NUCLEOTIDASE_2"/>
    <property type="match status" value="1"/>
</dbReference>
<dbReference type="SUPFAM" id="SSF56300">
    <property type="entry name" value="Metallo-dependent phosphatases"/>
    <property type="match status" value="1"/>
</dbReference>
<dbReference type="PANTHER" id="PTHR11575">
    <property type="entry name" value="5'-NUCLEOTIDASE-RELATED"/>
    <property type="match status" value="1"/>
</dbReference>
<evidence type="ECO:0000256" key="1">
    <source>
        <dbReference type="RuleBase" id="RU362119"/>
    </source>
</evidence>
<protein>
    <submittedName>
        <fullName evidence="3">5'-Nucleotidase domain protein</fullName>
    </submittedName>
</protein>
<dbReference type="RefSeq" id="WP_015851606.1">
    <property type="nucleotide sequence ID" value="NC_012881.1"/>
</dbReference>
<gene>
    <name evidence="3" type="ordered locus">Desal_1728</name>
</gene>
<proteinExistence type="inferred from homology"/>
<dbReference type="OrthoDB" id="9803927at2"/>
<dbReference type="GO" id="GO:0009166">
    <property type="term" value="P:nucleotide catabolic process"/>
    <property type="evidence" value="ECO:0007669"/>
    <property type="project" value="InterPro"/>
</dbReference>
<dbReference type="GO" id="GO:0000166">
    <property type="term" value="F:nucleotide binding"/>
    <property type="evidence" value="ECO:0007669"/>
    <property type="project" value="UniProtKB-KW"/>
</dbReference>
<dbReference type="KEGG" id="dsa:Desal_1728"/>
<dbReference type="GO" id="GO:0016788">
    <property type="term" value="F:hydrolase activity, acting on ester bonds"/>
    <property type="evidence" value="ECO:0007669"/>
    <property type="project" value="InterPro"/>
</dbReference>
<comment type="similarity">
    <text evidence="1">Belongs to the 5'-nucleotidase family.</text>
</comment>
<keyword evidence="1" id="KW-0547">Nucleotide-binding</keyword>
<dbReference type="HOGENOM" id="CLU_005854_7_3_7"/>
<keyword evidence="4" id="KW-1185">Reference proteome</keyword>
<dbReference type="InterPro" id="IPR008334">
    <property type="entry name" value="5'-Nucleotdase_C"/>
</dbReference>
<sequence length="542" mass="59062">MRFFPIIAAIIAILMTSSPSLAYRWDLVILTTSGLNGQLLPAEEKNEQHSTGMVRTFGGFARIQSVFESYRAKYPGATITVATGDDLMGESLTNEKGKTVFEAMNMMGFDVSTLGNHEFNRGTKFLANCLKSKKFPTVCSNLNIAKGNPLRNYITSTVVLERNFIKIGFMGMILPELKLISNPGSGVSIPADYVKSARETAHDLKINQKADLVVLLSHLPIATQKQLLQEVPEIDIICGGQSYKDIFPGQEIIARDAATPGLMVQCGSQGRYVGVLKINMNARAINKHEWTIIPVTDNTQEDGRIKAFLSSKVQDTTSLPVAISPVALDTRAASIRTGETIAGSLVSSIMREKFNTDIAFQNGGGFRGNKIIPAGPLTDQDINTMFPFGNKMTVIKVSGKTLKQILERSVHKLPAASGAFLQISGLKFTLDTNGQAQELELNSTGKPTKIKTAGSRVSNIKIMDKSGNYKSINETRKYSIATNSYLARGGDGYIMLKDVPGKVATFVKVNEVVKSGMLKMKTLKTEFPPVIYTPDGSPYKRP</sequence>
<evidence type="ECO:0000313" key="4">
    <source>
        <dbReference type="Proteomes" id="UP000002601"/>
    </source>
</evidence>